<gene>
    <name evidence="2" type="ORF">MM415A00294_0014</name>
    <name evidence="1" type="ORF">MM415B00522_0014</name>
</gene>
<evidence type="ECO:0000313" key="1">
    <source>
        <dbReference type="EMBL" id="QJA64304.1"/>
    </source>
</evidence>
<sequence length="55" mass="6088">MQKYTVLIPFKFRGHWQEKGQSLNLLPCEATALKNGGFIQAVIEKPAKKGTDNAA</sequence>
<evidence type="ECO:0000313" key="2">
    <source>
        <dbReference type="EMBL" id="QJA83316.1"/>
    </source>
</evidence>
<name>A0A6M3KMN4_9ZZZZ</name>
<protein>
    <submittedName>
        <fullName evidence="2">Uncharacterized protein</fullName>
    </submittedName>
</protein>
<reference evidence="2" key="1">
    <citation type="submission" date="2020-03" db="EMBL/GenBank/DDBJ databases">
        <title>The deep terrestrial virosphere.</title>
        <authorList>
            <person name="Holmfeldt K."/>
            <person name="Nilsson E."/>
            <person name="Simone D."/>
            <person name="Lopez-Fernandez M."/>
            <person name="Wu X."/>
            <person name="de Brujin I."/>
            <person name="Lundin D."/>
            <person name="Andersson A."/>
            <person name="Bertilsson S."/>
            <person name="Dopson M."/>
        </authorList>
    </citation>
    <scope>NUCLEOTIDE SEQUENCE</scope>
    <source>
        <strain evidence="2">MM415A00294</strain>
        <strain evidence="1">MM415B00522</strain>
    </source>
</reference>
<dbReference type="EMBL" id="MT141517">
    <property type="protein sequence ID" value="QJA64304.1"/>
    <property type="molecule type" value="Genomic_DNA"/>
</dbReference>
<dbReference type="EMBL" id="MT142508">
    <property type="protein sequence ID" value="QJA83316.1"/>
    <property type="molecule type" value="Genomic_DNA"/>
</dbReference>
<dbReference type="AlphaFoldDB" id="A0A6M3KMN4"/>
<accession>A0A6M3KMN4</accession>
<organism evidence="2">
    <name type="scientific">viral metagenome</name>
    <dbReference type="NCBI Taxonomy" id="1070528"/>
    <lineage>
        <taxon>unclassified sequences</taxon>
        <taxon>metagenomes</taxon>
        <taxon>organismal metagenomes</taxon>
    </lineage>
</organism>
<proteinExistence type="predicted"/>